<proteinExistence type="predicted"/>
<dbReference type="Gene3D" id="1.25.40.380">
    <property type="entry name" value="Protein of unknown function DUF1810"/>
    <property type="match status" value="1"/>
</dbReference>
<keyword evidence="2" id="KW-1185">Reference proteome</keyword>
<gene>
    <name evidence="1" type="ORF">PU560_10665</name>
</gene>
<sequence>MTEQLDRFVTAQDADGTYDRAVAELRDGRKVTHWMWFVFPQIAGLGTSPAAQRYAIADLAEARAYLRHPVLGPRLRECGRLVADSPAPSAEALLGGVDGVKLRSSMTLFAAADPGDPVFTEVLDRYFDGEQDEQTLSRL</sequence>
<evidence type="ECO:0000313" key="2">
    <source>
        <dbReference type="Proteomes" id="UP001165561"/>
    </source>
</evidence>
<dbReference type="Proteomes" id="UP001165561">
    <property type="component" value="Unassembled WGS sequence"/>
</dbReference>
<protein>
    <submittedName>
        <fullName evidence="1">DUF1810 domain-containing protein</fullName>
    </submittedName>
</protein>
<dbReference type="InterPro" id="IPR036287">
    <property type="entry name" value="Rv1873-like_sf"/>
</dbReference>
<dbReference type="InterPro" id="IPR014937">
    <property type="entry name" value="DUF1810"/>
</dbReference>
<reference evidence="1" key="1">
    <citation type="submission" date="2023-02" db="EMBL/GenBank/DDBJ databases">
        <title>Georgenia sp.10Sc9-8, isolated from a soil sample collected from the Taklamakan desert.</title>
        <authorList>
            <person name="Liu S."/>
        </authorList>
    </citation>
    <scope>NUCLEOTIDE SEQUENCE</scope>
    <source>
        <strain evidence="1">10Sc9-8</strain>
    </source>
</reference>
<evidence type="ECO:0000313" key="1">
    <source>
        <dbReference type="EMBL" id="MDD9206925.1"/>
    </source>
</evidence>
<name>A0ABT5TXZ6_9MICO</name>
<dbReference type="EMBL" id="JARACI010001007">
    <property type="protein sequence ID" value="MDD9206925.1"/>
    <property type="molecule type" value="Genomic_DNA"/>
</dbReference>
<dbReference type="Pfam" id="PF08837">
    <property type="entry name" value="DUF1810"/>
    <property type="match status" value="1"/>
</dbReference>
<comment type="caution">
    <text evidence="1">The sequence shown here is derived from an EMBL/GenBank/DDBJ whole genome shotgun (WGS) entry which is preliminary data.</text>
</comment>
<organism evidence="1 2">
    <name type="scientific">Georgenia halotolerans</name>
    <dbReference type="NCBI Taxonomy" id="3028317"/>
    <lineage>
        <taxon>Bacteria</taxon>
        <taxon>Bacillati</taxon>
        <taxon>Actinomycetota</taxon>
        <taxon>Actinomycetes</taxon>
        <taxon>Micrococcales</taxon>
        <taxon>Bogoriellaceae</taxon>
        <taxon>Georgenia</taxon>
    </lineage>
</organism>
<dbReference type="SUPFAM" id="SSF140736">
    <property type="entry name" value="Rv1873-like"/>
    <property type="match status" value="1"/>
</dbReference>
<dbReference type="PIRSF" id="PIRSF008546">
    <property type="entry name" value="UCP008546"/>
    <property type="match status" value="1"/>
</dbReference>
<accession>A0ABT5TXZ6</accession>